<proteinExistence type="predicted"/>
<evidence type="ECO:0000259" key="2">
    <source>
        <dbReference type="Pfam" id="PF20415"/>
    </source>
</evidence>
<dbReference type="InterPro" id="IPR046522">
    <property type="entry name" value="DUF6699"/>
</dbReference>
<feature type="non-terminal residue" evidence="3">
    <location>
        <position position="1"/>
    </location>
</feature>
<feature type="non-terminal residue" evidence="3">
    <location>
        <position position="120"/>
    </location>
</feature>
<dbReference type="Pfam" id="PF20415">
    <property type="entry name" value="DUF6699"/>
    <property type="match status" value="1"/>
</dbReference>
<accession>A0A067ND11</accession>
<dbReference type="EMBL" id="KL198016">
    <property type="protein sequence ID" value="KDQ21691.1"/>
    <property type="molecule type" value="Genomic_DNA"/>
</dbReference>
<evidence type="ECO:0000313" key="3">
    <source>
        <dbReference type="EMBL" id="KDQ21691.1"/>
    </source>
</evidence>
<organism evidence="3 4">
    <name type="scientific">Botryobasidium botryosum (strain FD-172 SS1)</name>
    <dbReference type="NCBI Taxonomy" id="930990"/>
    <lineage>
        <taxon>Eukaryota</taxon>
        <taxon>Fungi</taxon>
        <taxon>Dikarya</taxon>
        <taxon>Basidiomycota</taxon>
        <taxon>Agaricomycotina</taxon>
        <taxon>Agaricomycetes</taxon>
        <taxon>Cantharellales</taxon>
        <taxon>Botryobasidiaceae</taxon>
        <taxon>Botryobasidium</taxon>
    </lineage>
</organism>
<keyword evidence="4" id="KW-1185">Reference proteome</keyword>
<dbReference type="AlphaFoldDB" id="A0A067ND11"/>
<dbReference type="HOGENOM" id="CLU_085813_2_0_1"/>
<feature type="domain" description="DUF6699" evidence="2">
    <location>
        <begin position="2"/>
        <end position="120"/>
    </location>
</feature>
<feature type="compositionally biased region" description="Basic and acidic residues" evidence="1">
    <location>
        <begin position="102"/>
        <end position="120"/>
    </location>
</feature>
<evidence type="ECO:0000256" key="1">
    <source>
        <dbReference type="SAM" id="MobiDB-lite"/>
    </source>
</evidence>
<dbReference type="OrthoDB" id="3144234at2759"/>
<dbReference type="InParanoid" id="A0A067ND11"/>
<gene>
    <name evidence="3" type="ORF">BOTBODRAFT_89507</name>
</gene>
<reference evidence="4" key="1">
    <citation type="journal article" date="2014" name="Proc. Natl. Acad. Sci. U.S.A.">
        <title>Extensive sampling of basidiomycete genomes demonstrates inadequacy of the white-rot/brown-rot paradigm for wood decay fungi.</title>
        <authorList>
            <person name="Riley R."/>
            <person name="Salamov A.A."/>
            <person name="Brown D.W."/>
            <person name="Nagy L.G."/>
            <person name="Floudas D."/>
            <person name="Held B.W."/>
            <person name="Levasseur A."/>
            <person name="Lombard V."/>
            <person name="Morin E."/>
            <person name="Otillar R."/>
            <person name="Lindquist E.A."/>
            <person name="Sun H."/>
            <person name="LaButti K.M."/>
            <person name="Schmutz J."/>
            <person name="Jabbour D."/>
            <person name="Luo H."/>
            <person name="Baker S.E."/>
            <person name="Pisabarro A.G."/>
            <person name="Walton J.D."/>
            <person name="Blanchette R.A."/>
            <person name="Henrissat B."/>
            <person name="Martin F."/>
            <person name="Cullen D."/>
            <person name="Hibbett D.S."/>
            <person name="Grigoriev I.V."/>
        </authorList>
    </citation>
    <scope>NUCLEOTIDE SEQUENCE [LARGE SCALE GENOMIC DNA]</scope>
    <source>
        <strain evidence="4">FD-172 SS1</strain>
    </source>
</reference>
<dbReference type="Proteomes" id="UP000027195">
    <property type="component" value="Unassembled WGS sequence"/>
</dbReference>
<dbReference type="STRING" id="930990.A0A067ND11"/>
<evidence type="ECO:0000313" key="4">
    <source>
        <dbReference type="Proteomes" id="UP000027195"/>
    </source>
</evidence>
<protein>
    <recommendedName>
        <fullName evidence="2">DUF6699 domain-containing protein</fullName>
    </recommendedName>
</protein>
<feature type="region of interest" description="Disordered" evidence="1">
    <location>
        <begin position="99"/>
        <end position="120"/>
    </location>
</feature>
<sequence>VLWDVRFPPSAARLDTDTPARLTARYASMPAVHPMQRRIHLVCKLLPWAIDVRNPDGVTCEDVLKAIHATLQETVTSPEWWIARKSMREKVQEAYRLNCTKGEGDGKRSTKDGIKRVDWL</sequence>
<name>A0A067ND11_BOTB1</name>